<evidence type="ECO:0000256" key="1">
    <source>
        <dbReference type="SAM" id="Phobius"/>
    </source>
</evidence>
<evidence type="ECO:0000313" key="2">
    <source>
        <dbReference type="EMBL" id="ELZ87500.1"/>
    </source>
</evidence>
<feature type="transmembrane region" description="Helical" evidence="1">
    <location>
        <begin position="77"/>
        <end position="99"/>
    </location>
</feature>
<evidence type="ECO:0000313" key="3">
    <source>
        <dbReference type="Proteomes" id="UP000011612"/>
    </source>
</evidence>
<protein>
    <submittedName>
        <fullName evidence="2">Uncharacterized protein</fullName>
    </submittedName>
</protein>
<keyword evidence="1" id="KW-0812">Transmembrane</keyword>
<comment type="caution">
    <text evidence="2">The sequence shown here is derived from an EMBL/GenBank/DDBJ whole genome shotgun (WGS) entry which is preliminary data.</text>
</comment>
<keyword evidence="1" id="KW-0472">Membrane</keyword>
<feature type="transmembrane region" description="Helical" evidence="1">
    <location>
        <begin position="30"/>
        <end position="49"/>
    </location>
</feature>
<keyword evidence="3" id="KW-1185">Reference proteome</keyword>
<organism evidence="2 3">
    <name type="scientific">Haloferax elongans ATCC BAA-1513</name>
    <dbReference type="NCBI Taxonomy" id="1230453"/>
    <lineage>
        <taxon>Archaea</taxon>
        <taxon>Methanobacteriati</taxon>
        <taxon>Methanobacteriota</taxon>
        <taxon>Stenosarchaea group</taxon>
        <taxon>Halobacteria</taxon>
        <taxon>Halobacteriales</taxon>
        <taxon>Haloferacaceae</taxon>
        <taxon>Haloferax</taxon>
    </lineage>
</organism>
<dbReference type="RefSeq" id="WP_008322897.1">
    <property type="nucleotide sequence ID" value="NZ_AOLK01000011.1"/>
</dbReference>
<dbReference type="EMBL" id="AOLK01000011">
    <property type="protein sequence ID" value="ELZ87500.1"/>
    <property type="molecule type" value="Genomic_DNA"/>
</dbReference>
<dbReference type="AlphaFoldDB" id="M0HSE7"/>
<gene>
    <name evidence="2" type="ORF">C453_04079</name>
</gene>
<dbReference type="Proteomes" id="UP000011612">
    <property type="component" value="Unassembled WGS sequence"/>
</dbReference>
<accession>M0HSE7</accession>
<feature type="transmembrane region" description="Helical" evidence="1">
    <location>
        <begin position="195"/>
        <end position="220"/>
    </location>
</feature>
<sequence length="240" mass="27214">MSDEDDQKFREIIQYRSDIYDSLATDSLSILNIQLFTIPLTVSIITLVFKAVENTEKANGQEIRVFAALAEKLNTELTLYAVIGMLVGIVLSSFSYYTARRRASAQVKYVDQRFSEKDAKDWLIKSAHDWYVQTFEDHIVTSKDHSDIINNTGENNIPGEVLRVALGTSVFVTLSSLAVIFNQVFSIVYEQITEVLLLLGSLTLILLMYTQYAIVIILIVEKLLGKVSRFTQTIFSFFNI</sequence>
<reference evidence="2 3" key="1">
    <citation type="journal article" date="2014" name="PLoS Genet.">
        <title>Phylogenetically driven sequencing of extremely halophilic archaea reveals strategies for static and dynamic osmo-response.</title>
        <authorList>
            <person name="Becker E.A."/>
            <person name="Seitzer P.M."/>
            <person name="Tritt A."/>
            <person name="Larsen D."/>
            <person name="Krusor M."/>
            <person name="Yao A.I."/>
            <person name="Wu D."/>
            <person name="Madern D."/>
            <person name="Eisen J.A."/>
            <person name="Darling A.E."/>
            <person name="Facciotti M.T."/>
        </authorList>
    </citation>
    <scope>NUCLEOTIDE SEQUENCE [LARGE SCALE GENOMIC DNA]</scope>
    <source>
        <strain evidence="2 3">ATCC BAA-1513</strain>
    </source>
</reference>
<proteinExistence type="predicted"/>
<name>M0HSE7_HALEO</name>
<keyword evidence="1" id="KW-1133">Transmembrane helix</keyword>
<feature type="transmembrane region" description="Helical" evidence="1">
    <location>
        <begin position="164"/>
        <end position="189"/>
    </location>
</feature>